<dbReference type="STRING" id="5539.A0A3E2HLF8"/>
<dbReference type="PROSITE" id="PS50088">
    <property type="entry name" value="ANK_REPEAT"/>
    <property type="match status" value="3"/>
</dbReference>
<evidence type="ECO:0000313" key="5">
    <source>
        <dbReference type="Proteomes" id="UP000258309"/>
    </source>
</evidence>
<dbReference type="Proteomes" id="UP000258309">
    <property type="component" value="Unassembled WGS sequence"/>
</dbReference>
<feature type="repeat" description="ANK" evidence="3">
    <location>
        <begin position="168"/>
        <end position="200"/>
    </location>
</feature>
<gene>
    <name evidence="4" type="ORF">B7463_g2173</name>
</gene>
<protein>
    <submittedName>
        <fullName evidence="4">Uncharacterized protein</fullName>
    </submittedName>
</protein>
<name>A0A3E2HLF8_SCYLI</name>
<dbReference type="Pfam" id="PF00023">
    <property type="entry name" value="Ank"/>
    <property type="match status" value="1"/>
</dbReference>
<keyword evidence="2 3" id="KW-0040">ANK repeat</keyword>
<keyword evidence="1" id="KW-0677">Repeat</keyword>
<evidence type="ECO:0000256" key="1">
    <source>
        <dbReference type="ARBA" id="ARBA00022737"/>
    </source>
</evidence>
<dbReference type="PRINTS" id="PR01415">
    <property type="entry name" value="ANKYRIN"/>
</dbReference>
<feature type="repeat" description="ANK" evidence="3">
    <location>
        <begin position="97"/>
        <end position="129"/>
    </location>
</feature>
<reference evidence="4 5" key="1">
    <citation type="submission" date="2018-05" db="EMBL/GenBank/DDBJ databases">
        <title>Draft genome sequence of Scytalidium lignicola DSM 105466, a ubiquitous saprotrophic fungus.</title>
        <authorList>
            <person name="Buettner E."/>
            <person name="Gebauer A.M."/>
            <person name="Hofrichter M."/>
            <person name="Liers C."/>
            <person name="Kellner H."/>
        </authorList>
    </citation>
    <scope>NUCLEOTIDE SEQUENCE [LARGE SCALE GENOMIC DNA]</scope>
    <source>
        <strain evidence="4 5">DSM 105466</strain>
    </source>
</reference>
<comment type="caution">
    <text evidence="4">The sequence shown here is derived from an EMBL/GenBank/DDBJ whole genome shotgun (WGS) entry which is preliminary data.</text>
</comment>
<evidence type="ECO:0000313" key="4">
    <source>
        <dbReference type="EMBL" id="RFU34195.1"/>
    </source>
</evidence>
<dbReference type="PANTHER" id="PTHR24198">
    <property type="entry name" value="ANKYRIN REPEAT AND PROTEIN KINASE DOMAIN-CONTAINING PROTEIN"/>
    <property type="match status" value="1"/>
</dbReference>
<dbReference type="InterPro" id="IPR002110">
    <property type="entry name" value="Ankyrin_rpt"/>
</dbReference>
<dbReference type="PANTHER" id="PTHR24198:SF165">
    <property type="entry name" value="ANKYRIN REPEAT-CONTAINING PROTEIN-RELATED"/>
    <property type="match status" value="1"/>
</dbReference>
<dbReference type="EMBL" id="NCSJ02000024">
    <property type="protein sequence ID" value="RFU34195.1"/>
    <property type="molecule type" value="Genomic_DNA"/>
</dbReference>
<dbReference type="OrthoDB" id="20872at2759"/>
<proteinExistence type="predicted"/>
<dbReference type="OMA" id="CEANQET"/>
<feature type="non-terminal residue" evidence="4">
    <location>
        <position position="1"/>
    </location>
</feature>
<dbReference type="SUPFAM" id="SSF48403">
    <property type="entry name" value="Ankyrin repeat"/>
    <property type="match status" value="1"/>
</dbReference>
<sequence>MLAVRRENEELVDALLNAGADFTFSSSRWMSVLVSAILSRSLSMVERVIQSLSVVTDNIFAPCTSSHVLKRAIFSGSLPITRLLLDYGADYSTPDDYGTTPLTAAAFNGHDDIVNFLLDRGADILTCDADGRSALNSAVATLGYTTVQRLLKATLEAGGDISLAAGPDGFTPLHHFVLCGNLPCIKLLLSSGASILATTASGVTPLTCSLVRYKDDEINYEKICEILIQAMSEAKANFSVPAEVPPAFGMTPLHLAVKTGAESIVRLLIKSGADVLALDGNQYTPLILALLSGHEAVCLLLALEMRIRGYQFSSPLPPLPAGAISANTLLDLIMSRKMESLYALIIEY</sequence>
<feature type="non-terminal residue" evidence="4">
    <location>
        <position position="348"/>
    </location>
</feature>
<evidence type="ECO:0000256" key="3">
    <source>
        <dbReference type="PROSITE-ProRule" id="PRU00023"/>
    </source>
</evidence>
<evidence type="ECO:0000256" key="2">
    <source>
        <dbReference type="ARBA" id="ARBA00023043"/>
    </source>
</evidence>
<dbReference type="Pfam" id="PF12796">
    <property type="entry name" value="Ank_2"/>
    <property type="match status" value="2"/>
</dbReference>
<dbReference type="PROSITE" id="PS50297">
    <property type="entry name" value="ANK_REP_REGION"/>
    <property type="match status" value="3"/>
</dbReference>
<feature type="repeat" description="ANK" evidence="3">
    <location>
        <begin position="248"/>
        <end position="280"/>
    </location>
</feature>
<dbReference type="AlphaFoldDB" id="A0A3E2HLF8"/>
<dbReference type="SMART" id="SM00248">
    <property type="entry name" value="ANK"/>
    <property type="match status" value="9"/>
</dbReference>
<accession>A0A3E2HLF8</accession>
<keyword evidence="5" id="KW-1185">Reference proteome</keyword>
<dbReference type="InterPro" id="IPR036770">
    <property type="entry name" value="Ankyrin_rpt-contain_sf"/>
</dbReference>
<organism evidence="4 5">
    <name type="scientific">Scytalidium lignicola</name>
    <name type="common">Hyphomycete</name>
    <dbReference type="NCBI Taxonomy" id="5539"/>
    <lineage>
        <taxon>Eukaryota</taxon>
        <taxon>Fungi</taxon>
        <taxon>Dikarya</taxon>
        <taxon>Ascomycota</taxon>
        <taxon>Pezizomycotina</taxon>
        <taxon>Leotiomycetes</taxon>
        <taxon>Leotiomycetes incertae sedis</taxon>
        <taxon>Scytalidium</taxon>
    </lineage>
</organism>
<dbReference type="Gene3D" id="1.25.40.20">
    <property type="entry name" value="Ankyrin repeat-containing domain"/>
    <property type="match status" value="1"/>
</dbReference>